<dbReference type="InterPro" id="IPR002591">
    <property type="entry name" value="Phosphodiest/P_Trfase"/>
</dbReference>
<dbReference type="Proteomes" id="UP000294419">
    <property type="component" value="Chromosome"/>
</dbReference>
<evidence type="ECO:0008006" key="3">
    <source>
        <dbReference type="Google" id="ProtNLM"/>
    </source>
</evidence>
<gene>
    <name evidence="1" type="ORF">NBC122_01295</name>
</gene>
<evidence type="ECO:0000313" key="2">
    <source>
        <dbReference type="Proteomes" id="UP000294419"/>
    </source>
</evidence>
<dbReference type="Gene3D" id="3.30.1360.180">
    <property type="match status" value="1"/>
</dbReference>
<dbReference type="Gene3D" id="3.40.720.10">
    <property type="entry name" value="Alkaline Phosphatase, subunit A"/>
    <property type="match status" value="1"/>
</dbReference>
<organism evidence="1 2">
    <name type="scientific">Chryseobacterium salivictor</name>
    <dbReference type="NCBI Taxonomy" id="2547600"/>
    <lineage>
        <taxon>Bacteria</taxon>
        <taxon>Pseudomonadati</taxon>
        <taxon>Bacteroidota</taxon>
        <taxon>Flavobacteriia</taxon>
        <taxon>Flavobacteriales</taxon>
        <taxon>Weeksellaceae</taxon>
        <taxon>Chryseobacterium group</taxon>
        <taxon>Chryseobacterium</taxon>
    </lineage>
</organism>
<dbReference type="PANTHER" id="PTHR10151">
    <property type="entry name" value="ECTONUCLEOTIDE PYROPHOSPHATASE/PHOSPHODIESTERASE"/>
    <property type="match status" value="1"/>
</dbReference>
<accession>A0A4P6ZF92</accession>
<dbReference type="InterPro" id="IPR017850">
    <property type="entry name" value="Alkaline_phosphatase_core_sf"/>
</dbReference>
<dbReference type="KEGG" id="csal:NBC122_01295"/>
<dbReference type="SUPFAM" id="SSF53649">
    <property type="entry name" value="Alkaline phosphatase-like"/>
    <property type="match status" value="1"/>
</dbReference>
<keyword evidence="2" id="KW-1185">Reference proteome</keyword>
<dbReference type="GO" id="GO:0016787">
    <property type="term" value="F:hydrolase activity"/>
    <property type="evidence" value="ECO:0007669"/>
    <property type="project" value="UniProtKB-ARBA"/>
</dbReference>
<evidence type="ECO:0000313" key="1">
    <source>
        <dbReference type="EMBL" id="QBO58122.1"/>
    </source>
</evidence>
<reference evidence="1 2" key="1">
    <citation type="submission" date="2019-03" db="EMBL/GenBank/DDBJ databases">
        <authorList>
            <person name="Kim H."/>
            <person name="Yu S.-M."/>
        </authorList>
    </citation>
    <scope>NUCLEOTIDE SEQUENCE [LARGE SCALE GENOMIC DNA]</scope>
    <source>
        <strain evidence="1 2">NBC122</strain>
    </source>
</reference>
<protein>
    <recommendedName>
        <fullName evidence="3">Phosphonoacetate hydrolase</fullName>
    </recommendedName>
</protein>
<name>A0A4P6ZF92_9FLAO</name>
<dbReference type="Pfam" id="PF01663">
    <property type="entry name" value="Phosphodiest"/>
    <property type="match status" value="1"/>
</dbReference>
<dbReference type="PANTHER" id="PTHR10151:SF120">
    <property type="entry name" value="BIS(5'-ADENOSYL)-TRIPHOSPHATASE"/>
    <property type="match status" value="1"/>
</dbReference>
<sequence length="437" mass="49650">MYLFLKANFVFILIIMKKFLFSFLLILSFIGGFSQTDTAQVVSLNRKNSVEALTQPYVILISSDGFRYDYAEKYKADHLLKLAKTGVSAAMLPSFPSITFPNHWSLITGLYPAHHGLIDNFFYDYQKKEFYKMSSKENAEDGSWYGGTPLWSLAEKQGMLSASMMWVGSASDAGGARPTYYYHYHEKFSPIEKVDKVIDWLKLPADRRPHFITLYFPEVDGAGHHFGPDSKEAVNAVHLTDSAVGTLVEKVNQLGLKNVNFIFVADHGMIKVDLEKPIAIPEILFDKSRFDFYNANTLLRVVVKNPAEVNAVYRELKKSKTADYDVFLDKKFPKKLNFSPKDDRYNRIGQILLVPKAPKVFLEKGKKTSLGKHGYSPYEVPEMKAAFIAFGPAFKQNRKIAEFQNVNIYPIVTDILNLKITEPIDGTQKTAKEILKK</sequence>
<dbReference type="CDD" id="cd16018">
    <property type="entry name" value="Enpp"/>
    <property type="match status" value="1"/>
</dbReference>
<proteinExistence type="predicted"/>
<dbReference type="AlphaFoldDB" id="A0A4P6ZF92"/>
<dbReference type="EMBL" id="CP037954">
    <property type="protein sequence ID" value="QBO58122.1"/>
    <property type="molecule type" value="Genomic_DNA"/>
</dbReference>